<feature type="transmembrane region" description="Helical" evidence="7">
    <location>
        <begin position="128"/>
        <end position="149"/>
    </location>
</feature>
<evidence type="ECO:0000256" key="7">
    <source>
        <dbReference type="RuleBase" id="RU363032"/>
    </source>
</evidence>
<evidence type="ECO:0000256" key="6">
    <source>
        <dbReference type="ARBA" id="ARBA00023136"/>
    </source>
</evidence>
<evidence type="ECO:0000313" key="10">
    <source>
        <dbReference type="Proteomes" id="UP000198597"/>
    </source>
</evidence>
<keyword evidence="5 7" id="KW-1133">Transmembrane helix</keyword>
<feature type="transmembrane region" description="Helical" evidence="7">
    <location>
        <begin position="271"/>
        <end position="290"/>
    </location>
</feature>
<keyword evidence="6 7" id="KW-0472">Membrane</keyword>
<dbReference type="OrthoDB" id="9772609at2"/>
<keyword evidence="3" id="KW-1003">Cell membrane</keyword>
<protein>
    <submittedName>
        <fullName evidence="9">Carbohydrate ABC transporter membrane protein 2, CUT1 family</fullName>
    </submittedName>
</protein>
<feature type="transmembrane region" description="Helical" evidence="7">
    <location>
        <begin position="92"/>
        <end position="116"/>
    </location>
</feature>
<dbReference type="EMBL" id="FNJM01000007">
    <property type="protein sequence ID" value="SDP55126.1"/>
    <property type="molecule type" value="Genomic_DNA"/>
</dbReference>
<comment type="subcellular location">
    <subcellularLocation>
        <location evidence="1 7">Cell membrane</location>
        <topology evidence="1 7">Multi-pass membrane protein</topology>
    </subcellularLocation>
</comment>
<proteinExistence type="inferred from homology"/>
<evidence type="ECO:0000256" key="1">
    <source>
        <dbReference type="ARBA" id="ARBA00004651"/>
    </source>
</evidence>
<accession>A0A1H0TNJ2</accession>
<dbReference type="InterPro" id="IPR035906">
    <property type="entry name" value="MetI-like_sf"/>
</dbReference>
<comment type="similarity">
    <text evidence="7">Belongs to the binding-protein-dependent transport system permease family.</text>
</comment>
<dbReference type="SUPFAM" id="SSF161098">
    <property type="entry name" value="MetI-like"/>
    <property type="match status" value="1"/>
</dbReference>
<dbReference type="AlphaFoldDB" id="A0A1H0TNJ2"/>
<feature type="transmembrane region" description="Helical" evidence="7">
    <location>
        <begin position="216"/>
        <end position="237"/>
    </location>
</feature>
<dbReference type="Proteomes" id="UP000198597">
    <property type="component" value="Unassembled WGS sequence"/>
</dbReference>
<dbReference type="Gene3D" id="1.10.3720.10">
    <property type="entry name" value="MetI-like"/>
    <property type="match status" value="1"/>
</dbReference>
<sequence>MGEYKINNVIEVDKKSKKKKKLKTLTSYNFKTGILEACTWIFLILYLTPFYLIAINSLKTRREIFKNTTGFPEALEGQNYLQAIDKMNIGSAFFNSVIIIVCSVGLIVFFSSMAAWVLARDKSKKSKIIFYTFVAATIIPFQSVMLPLIKLMGKMNIEAINFNMLGTRYGLIFMYIGFGSSMSIFLYHGFIKSIPKDIEEAAIIDGCTKFQVYRKIIFPLLKPITVTVTVLNGIWIWNDFLLPFLTINGKINTIPLAMNNFFGAFSKQWELAMAGIVLSIIPMIIFYFFVQKYIIKGITQGSVK</sequence>
<feature type="domain" description="ABC transmembrane type-1" evidence="8">
    <location>
        <begin position="93"/>
        <end position="290"/>
    </location>
</feature>
<dbReference type="GO" id="GO:0005886">
    <property type="term" value="C:plasma membrane"/>
    <property type="evidence" value="ECO:0007669"/>
    <property type="project" value="UniProtKB-SubCell"/>
</dbReference>
<dbReference type="PANTHER" id="PTHR43744:SF3">
    <property type="entry name" value="LACTOSE TRANSPORT SYSTEM PERMEASE PROTEIN LACG"/>
    <property type="match status" value="1"/>
</dbReference>
<keyword evidence="2 7" id="KW-0813">Transport</keyword>
<dbReference type="PANTHER" id="PTHR43744">
    <property type="entry name" value="ABC TRANSPORTER PERMEASE PROTEIN MG189-RELATED-RELATED"/>
    <property type="match status" value="1"/>
</dbReference>
<dbReference type="Pfam" id="PF00528">
    <property type="entry name" value="BPD_transp_1"/>
    <property type="match status" value="1"/>
</dbReference>
<evidence type="ECO:0000256" key="3">
    <source>
        <dbReference type="ARBA" id="ARBA00022475"/>
    </source>
</evidence>
<evidence type="ECO:0000259" key="8">
    <source>
        <dbReference type="PROSITE" id="PS50928"/>
    </source>
</evidence>
<feature type="transmembrane region" description="Helical" evidence="7">
    <location>
        <begin position="169"/>
        <end position="187"/>
    </location>
</feature>
<evidence type="ECO:0000256" key="5">
    <source>
        <dbReference type="ARBA" id="ARBA00022989"/>
    </source>
</evidence>
<organism evidence="9 10">
    <name type="scientific">Clostridium gasigenes</name>
    <dbReference type="NCBI Taxonomy" id="94869"/>
    <lineage>
        <taxon>Bacteria</taxon>
        <taxon>Bacillati</taxon>
        <taxon>Bacillota</taxon>
        <taxon>Clostridia</taxon>
        <taxon>Eubacteriales</taxon>
        <taxon>Clostridiaceae</taxon>
        <taxon>Clostridium</taxon>
    </lineage>
</organism>
<dbReference type="STRING" id="94869.SAMN04488529_107130"/>
<name>A0A1H0TNJ2_9CLOT</name>
<dbReference type="CDD" id="cd06261">
    <property type="entry name" value="TM_PBP2"/>
    <property type="match status" value="1"/>
</dbReference>
<evidence type="ECO:0000313" key="9">
    <source>
        <dbReference type="EMBL" id="SDP55126.1"/>
    </source>
</evidence>
<evidence type="ECO:0000256" key="4">
    <source>
        <dbReference type="ARBA" id="ARBA00022692"/>
    </source>
</evidence>
<dbReference type="PROSITE" id="PS50928">
    <property type="entry name" value="ABC_TM1"/>
    <property type="match status" value="1"/>
</dbReference>
<gene>
    <name evidence="9" type="ORF">SAMN04488529_107130</name>
</gene>
<evidence type="ECO:0000256" key="2">
    <source>
        <dbReference type="ARBA" id="ARBA00022448"/>
    </source>
</evidence>
<dbReference type="InterPro" id="IPR000515">
    <property type="entry name" value="MetI-like"/>
</dbReference>
<keyword evidence="4 7" id="KW-0812">Transmembrane</keyword>
<dbReference type="GO" id="GO:0055085">
    <property type="term" value="P:transmembrane transport"/>
    <property type="evidence" value="ECO:0007669"/>
    <property type="project" value="InterPro"/>
</dbReference>
<reference evidence="9 10" key="1">
    <citation type="submission" date="2016-10" db="EMBL/GenBank/DDBJ databases">
        <authorList>
            <person name="de Groot N.N."/>
        </authorList>
    </citation>
    <scope>NUCLEOTIDE SEQUENCE [LARGE SCALE GENOMIC DNA]</scope>
    <source>
        <strain evidence="9 10">DSM 12272</strain>
    </source>
</reference>
<dbReference type="RefSeq" id="WP_089970436.1">
    <property type="nucleotide sequence ID" value="NZ_FNJM01000007.1"/>
</dbReference>
<keyword evidence="10" id="KW-1185">Reference proteome</keyword>
<feature type="transmembrane region" description="Helical" evidence="7">
    <location>
        <begin position="28"/>
        <end position="53"/>
    </location>
</feature>